<feature type="transmembrane region" description="Helical" evidence="7">
    <location>
        <begin position="21"/>
        <end position="43"/>
    </location>
</feature>
<dbReference type="PANTHER" id="PTHR43731:SF14">
    <property type="entry name" value="PRESENILIN-ASSOCIATED RHOMBOID-LIKE PROTEIN, MITOCHONDRIAL"/>
    <property type="match status" value="1"/>
</dbReference>
<dbReference type="PANTHER" id="PTHR43731">
    <property type="entry name" value="RHOMBOID PROTEASE"/>
    <property type="match status" value="1"/>
</dbReference>
<evidence type="ECO:0000259" key="9">
    <source>
        <dbReference type="Pfam" id="PF20216"/>
    </source>
</evidence>
<keyword evidence="6 7" id="KW-0472">Membrane</keyword>
<protein>
    <submittedName>
        <fullName evidence="10">Rhomboid family intramembrane serine protease</fullName>
    </submittedName>
</protein>
<comment type="similarity">
    <text evidence="2">Belongs to the peptidase S54 family.</text>
</comment>
<keyword evidence="10" id="KW-0645">Protease</keyword>
<gene>
    <name evidence="10" type="ORF">FYJ29_10295</name>
</gene>
<feature type="transmembrane region" description="Helical" evidence="7">
    <location>
        <begin position="136"/>
        <end position="156"/>
    </location>
</feature>
<keyword evidence="4" id="KW-0378">Hydrolase</keyword>
<keyword evidence="11" id="KW-1185">Reference proteome</keyword>
<evidence type="ECO:0000256" key="3">
    <source>
        <dbReference type="ARBA" id="ARBA00022692"/>
    </source>
</evidence>
<evidence type="ECO:0000256" key="4">
    <source>
        <dbReference type="ARBA" id="ARBA00022801"/>
    </source>
</evidence>
<dbReference type="GO" id="GO:0006508">
    <property type="term" value="P:proteolysis"/>
    <property type="evidence" value="ECO:0007669"/>
    <property type="project" value="UniProtKB-KW"/>
</dbReference>
<sequence>MSIWTDISSRYRRATPLLRLVYIDVGLFLALRVVALVGVLMGVPAEQLIKWVEMPSTLEGLARQPWTAVSYMFFHYDVLHILFNMLWLYWLGRIFLEYFNSKQLVGLYLMGGLGGGALYLAAYATLPYFAHQPATAYLIGASASILAIVVAVAVYAPDYRIGLLMLGDISLKWVAIITIVILMLGTGEAQMGAQAAHLGGALVGVAYGLAMRRGHDITAWLNACLDSMAGLFKRRRGPGRPTGGRAFHYQANRAAAPSPQGPSEAEIDAILDKLKRSGYGALSDKEKETLFKASSN</sequence>
<feature type="transmembrane region" description="Helical" evidence="7">
    <location>
        <begin position="104"/>
        <end position="124"/>
    </location>
</feature>
<proteinExistence type="inferred from homology"/>
<feature type="transmembrane region" description="Helical" evidence="7">
    <location>
        <begin position="163"/>
        <end position="185"/>
    </location>
</feature>
<evidence type="ECO:0000256" key="6">
    <source>
        <dbReference type="ARBA" id="ARBA00023136"/>
    </source>
</evidence>
<organism evidence="10 11">
    <name type="scientific">Sodaliphilus pleomorphus</name>
    <dbReference type="NCBI Taxonomy" id="2606626"/>
    <lineage>
        <taxon>Bacteria</taxon>
        <taxon>Pseudomonadati</taxon>
        <taxon>Bacteroidota</taxon>
        <taxon>Bacteroidia</taxon>
        <taxon>Bacteroidales</taxon>
        <taxon>Muribaculaceae</taxon>
        <taxon>Sodaliphilus</taxon>
    </lineage>
</organism>
<dbReference type="RefSeq" id="WP_154327084.1">
    <property type="nucleotide sequence ID" value="NZ_CP045696.1"/>
</dbReference>
<dbReference type="GO" id="GO:0016020">
    <property type="term" value="C:membrane"/>
    <property type="evidence" value="ECO:0007669"/>
    <property type="project" value="UniProtKB-SubCell"/>
</dbReference>
<dbReference type="Gene3D" id="1.20.1540.10">
    <property type="entry name" value="Rhomboid-like"/>
    <property type="match status" value="1"/>
</dbReference>
<feature type="domain" description="DUF6576" evidence="9">
    <location>
        <begin position="264"/>
        <end position="292"/>
    </location>
</feature>
<dbReference type="InterPro" id="IPR035952">
    <property type="entry name" value="Rhomboid-like_sf"/>
</dbReference>
<comment type="subcellular location">
    <subcellularLocation>
        <location evidence="1">Membrane</location>
        <topology evidence="1">Multi-pass membrane protein</topology>
    </subcellularLocation>
</comment>
<comment type="caution">
    <text evidence="10">The sequence shown here is derived from an EMBL/GenBank/DDBJ whole genome shotgun (WGS) entry which is preliminary data.</text>
</comment>
<evidence type="ECO:0000256" key="5">
    <source>
        <dbReference type="ARBA" id="ARBA00022989"/>
    </source>
</evidence>
<dbReference type="GO" id="GO:0004252">
    <property type="term" value="F:serine-type endopeptidase activity"/>
    <property type="evidence" value="ECO:0007669"/>
    <property type="project" value="InterPro"/>
</dbReference>
<reference evidence="10 11" key="1">
    <citation type="submission" date="2019-08" db="EMBL/GenBank/DDBJ databases">
        <title>In-depth cultivation of the pig gut microbiome towards novel bacterial diversity and tailored functional studies.</title>
        <authorList>
            <person name="Wylensek D."/>
            <person name="Hitch T.C.A."/>
            <person name="Clavel T."/>
        </authorList>
    </citation>
    <scope>NUCLEOTIDE SEQUENCE [LARGE SCALE GENOMIC DNA]</scope>
    <source>
        <strain evidence="10 11">Oil-RF-744-WCA-WT-10</strain>
    </source>
</reference>
<dbReference type="EMBL" id="VULT01000016">
    <property type="protein sequence ID" value="MSS18143.1"/>
    <property type="molecule type" value="Genomic_DNA"/>
</dbReference>
<feature type="transmembrane region" description="Helical" evidence="7">
    <location>
        <begin position="73"/>
        <end position="92"/>
    </location>
</feature>
<dbReference type="InterPro" id="IPR022764">
    <property type="entry name" value="Peptidase_S54_rhomboid_dom"/>
</dbReference>
<name>A0A6L5XEX9_9BACT</name>
<dbReference type="InterPro" id="IPR046483">
    <property type="entry name" value="DUF6576"/>
</dbReference>
<evidence type="ECO:0000313" key="10">
    <source>
        <dbReference type="EMBL" id="MSS18143.1"/>
    </source>
</evidence>
<feature type="transmembrane region" description="Helical" evidence="7">
    <location>
        <begin position="191"/>
        <end position="210"/>
    </location>
</feature>
<keyword evidence="5 7" id="KW-1133">Transmembrane helix</keyword>
<dbReference type="AlphaFoldDB" id="A0A6L5XEX9"/>
<evidence type="ECO:0000259" key="8">
    <source>
        <dbReference type="Pfam" id="PF01694"/>
    </source>
</evidence>
<evidence type="ECO:0000313" key="11">
    <source>
        <dbReference type="Proteomes" id="UP000483362"/>
    </source>
</evidence>
<dbReference type="Pfam" id="PF20216">
    <property type="entry name" value="DUF6576"/>
    <property type="match status" value="1"/>
</dbReference>
<evidence type="ECO:0000256" key="2">
    <source>
        <dbReference type="ARBA" id="ARBA00009045"/>
    </source>
</evidence>
<evidence type="ECO:0000256" key="1">
    <source>
        <dbReference type="ARBA" id="ARBA00004141"/>
    </source>
</evidence>
<dbReference type="InterPro" id="IPR050925">
    <property type="entry name" value="Rhomboid_protease_S54"/>
</dbReference>
<evidence type="ECO:0000256" key="7">
    <source>
        <dbReference type="SAM" id="Phobius"/>
    </source>
</evidence>
<feature type="domain" description="Peptidase S54 rhomboid" evidence="8">
    <location>
        <begin position="63"/>
        <end position="212"/>
    </location>
</feature>
<dbReference type="Pfam" id="PF01694">
    <property type="entry name" value="Rhomboid"/>
    <property type="match status" value="1"/>
</dbReference>
<dbReference type="SUPFAM" id="SSF144091">
    <property type="entry name" value="Rhomboid-like"/>
    <property type="match status" value="1"/>
</dbReference>
<keyword evidence="3 7" id="KW-0812">Transmembrane</keyword>
<accession>A0A6L5XEX9</accession>
<dbReference type="Proteomes" id="UP000483362">
    <property type="component" value="Unassembled WGS sequence"/>
</dbReference>